<dbReference type="Pfam" id="PF00425">
    <property type="entry name" value="Chorismate_bind"/>
    <property type="match status" value="1"/>
</dbReference>
<dbReference type="Pfam" id="PF00117">
    <property type="entry name" value="GATase"/>
    <property type="match status" value="1"/>
</dbReference>
<dbReference type="PRINTS" id="PR00096">
    <property type="entry name" value="GATASE"/>
</dbReference>
<dbReference type="InterPro" id="IPR005802">
    <property type="entry name" value="ADC_synth_comp_1"/>
</dbReference>
<keyword evidence="3 8" id="KW-0808">Transferase</keyword>
<dbReference type="GO" id="GO:0005737">
    <property type="term" value="C:cytoplasm"/>
    <property type="evidence" value="ECO:0007669"/>
    <property type="project" value="TreeGrafter"/>
</dbReference>
<dbReference type="InterPro" id="IPR005801">
    <property type="entry name" value="ADC_synthase"/>
</dbReference>
<dbReference type="InterPro" id="IPR019999">
    <property type="entry name" value="Anth_synth_I-like"/>
</dbReference>
<sequence>MRCLIINNYDSFTWNLADYVAQIFGEDPLVVRNDEYSWHELKDRGGFSSIIVSPGPGSVVNEADFHISLQALEQNEFPVLGVCLGFQGLAYVYGGRILHAPVPFHGRRSTVINTGDGLFEGIPQRFEAVRYHSLMVCQQSLPPVLKVTARTDCGVVMGLQHVQHPKWGVQFHPESILTEHGKRIVANFAKLAARHSAPLLAGSEQAGKALSVCAPEMATPRVRRMLSRKIKCRWQAEDVFLALFAAEKHCFWLDSQLVCSPMARYSFMGAVNESEVVRHCVRPGSMVQEAGERFLAEMDRALQSVLTEDVAERPPFAFRGGYVGYMSYEMKSVFGAPASHANAIPDALWMRVERFVAFDHATEEVWLLALADTEDLSALAWLDAIEQRIHAIGQAAPACISLGLRSMEIELNHGRRGYLEAIERCKQRIVDGESYEICLTDLFSFQAELDPLMLYRYMRRGNPAPFGAYLRNGSDCILSTSPERFLEVDGHGTIQTKPIKGTCRRAEDPQLDRNLAMRLAASEKDRAENLMIVDLMRNDLSRVAVPGSVTVPKLMDIESYKTVHQMVSTVEARLRADCSLVDLLKAVFPGGSITGAPKLRSMEIIDGLENAPRGVYCGSIGYLGYNCVADLNIAIRSLSYDGQEIRFGAGGAITFLSDPQDEFDEVLLKAEAILKPIWHYLHAPNTPLHYELREDKLLLAEHCVSEMPARQAFIEP</sequence>
<dbReference type="GO" id="GO:0008153">
    <property type="term" value="P:4-aminobenzoate biosynthetic process"/>
    <property type="evidence" value="ECO:0007669"/>
    <property type="project" value="TreeGrafter"/>
</dbReference>
<feature type="domain" description="Glutamine amidotransferase" evidence="5">
    <location>
        <begin position="4"/>
        <end position="189"/>
    </location>
</feature>
<feature type="domain" description="Chorismate-utilising enzyme C-terminal" evidence="6">
    <location>
        <begin position="416"/>
        <end position="669"/>
    </location>
</feature>
<dbReference type="EC" id="2.6.1.85" evidence="2"/>
<dbReference type="PATRIC" id="fig|29447.3.peg.1494"/>
<dbReference type="InterPro" id="IPR006221">
    <property type="entry name" value="TrpG/PapA_dom"/>
</dbReference>
<dbReference type="STRING" id="380358.XALC_1519"/>
<keyword evidence="9" id="KW-1185">Reference proteome</keyword>
<name>D2UDF0_XANAP</name>
<dbReference type="RefSeq" id="WP_012916026.1">
    <property type="nucleotide sequence ID" value="NC_013722.1"/>
</dbReference>
<dbReference type="InterPro" id="IPR017926">
    <property type="entry name" value="GATASE"/>
</dbReference>
<gene>
    <name evidence="8" type="primary">albXVII</name>
    <name evidence="8" type="ordered locus">XALc_1519</name>
</gene>
<dbReference type="EMBL" id="FP565176">
    <property type="protein sequence ID" value="CBA16023.1"/>
    <property type="molecule type" value="Genomic_DNA"/>
</dbReference>
<dbReference type="PROSITE" id="PS51273">
    <property type="entry name" value="GATASE_TYPE_1"/>
    <property type="match status" value="1"/>
</dbReference>
<dbReference type="GeneID" id="57876823"/>
<proteinExistence type="inferred from homology"/>
<dbReference type="SUPFAM" id="SSF52317">
    <property type="entry name" value="Class I glutamine amidotransferase-like"/>
    <property type="match status" value="1"/>
</dbReference>
<dbReference type="Gene3D" id="3.40.50.880">
    <property type="match status" value="1"/>
</dbReference>
<dbReference type="InterPro" id="IPR015890">
    <property type="entry name" value="Chorismate_C"/>
</dbReference>
<dbReference type="PANTHER" id="PTHR11236:SF18">
    <property type="entry name" value="AMINODEOXYCHORISMATE SYNTHASE"/>
    <property type="match status" value="1"/>
</dbReference>
<dbReference type="Pfam" id="PF04715">
    <property type="entry name" value="Anth_synt_I_N"/>
    <property type="match status" value="1"/>
</dbReference>
<dbReference type="SUPFAM" id="SSF56322">
    <property type="entry name" value="ADC synthase"/>
    <property type="match status" value="1"/>
</dbReference>
<dbReference type="Proteomes" id="UP000001890">
    <property type="component" value="Chromosome"/>
</dbReference>
<dbReference type="PRINTS" id="PR00097">
    <property type="entry name" value="ANTSNTHASEII"/>
</dbReference>
<evidence type="ECO:0000256" key="3">
    <source>
        <dbReference type="ARBA" id="ARBA00022679"/>
    </source>
</evidence>
<dbReference type="GO" id="GO:0046820">
    <property type="term" value="F:4-amino-4-deoxychorismate synthase activity"/>
    <property type="evidence" value="ECO:0007669"/>
    <property type="project" value="UniProtKB-EC"/>
</dbReference>
<keyword evidence="8" id="KW-0032">Aminotransferase</keyword>
<evidence type="ECO:0000313" key="8">
    <source>
        <dbReference type="EMBL" id="CBA16023.1"/>
    </source>
</evidence>
<evidence type="ECO:0000313" key="9">
    <source>
        <dbReference type="Proteomes" id="UP000001890"/>
    </source>
</evidence>
<evidence type="ECO:0000259" key="5">
    <source>
        <dbReference type="Pfam" id="PF00117"/>
    </source>
</evidence>
<evidence type="ECO:0000256" key="4">
    <source>
        <dbReference type="ARBA" id="ARBA00022962"/>
    </source>
</evidence>
<dbReference type="CDD" id="cd01743">
    <property type="entry name" value="GATase1_Anthranilate_Synthase"/>
    <property type="match status" value="1"/>
</dbReference>
<dbReference type="AlphaFoldDB" id="D2UDF0"/>
<keyword evidence="4" id="KW-0315">Glutamine amidotransferase</keyword>
<organism evidence="8 9">
    <name type="scientific">Xanthomonas albilineans (strain GPE PC73 / CFBP 7063)</name>
    <dbReference type="NCBI Taxonomy" id="380358"/>
    <lineage>
        <taxon>Bacteria</taxon>
        <taxon>Pseudomonadati</taxon>
        <taxon>Pseudomonadota</taxon>
        <taxon>Gammaproteobacteria</taxon>
        <taxon>Lysobacterales</taxon>
        <taxon>Lysobacteraceae</taxon>
        <taxon>Xanthomonas</taxon>
    </lineage>
</organism>
<dbReference type="GO" id="GO:0009396">
    <property type="term" value="P:folic acid-containing compound biosynthetic process"/>
    <property type="evidence" value="ECO:0007669"/>
    <property type="project" value="InterPro"/>
</dbReference>
<feature type="domain" description="Anthranilate synthase component I N-terminal" evidence="7">
    <location>
        <begin position="240"/>
        <end position="367"/>
    </location>
</feature>
<dbReference type="NCBIfam" id="TIGR00553">
    <property type="entry name" value="pabB"/>
    <property type="match status" value="1"/>
</dbReference>
<evidence type="ECO:0000259" key="7">
    <source>
        <dbReference type="Pfam" id="PF04715"/>
    </source>
</evidence>
<comment type="similarity">
    <text evidence="1">In the C-terminal section; belongs to the anthranilate synthase component I family.</text>
</comment>
<dbReference type="PANTHER" id="PTHR11236">
    <property type="entry name" value="AMINOBENZOATE/ANTHRANILATE SYNTHASE"/>
    <property type="match status" value="1"/>
</dbReference>
<dbReference type="InterPro" id="IPR029062">
    <property type="entry name" value="Class_I_gatase-like"/>
</dbReference>
<dbReference type="GO" id="GO:0000162">
    <property type="term" value="P:L-tryptophan biosynthetic process"/>
    <property type="evidence" value="ECO:0007669"/>
    <property type="project" value="TreeGrafter"/>
</dbReference>
<dbReference type="eggNOG" id="COG0147">
    <property type="taxonomic scope" value="Bacteria"/>
</dbReference>
<protein>
    <recommendedName>
        <fullName evidence="2">aminodeoxychorismate synthase</fullName>
        <ecNumber evidence="2">2.6.1.85</ecNumber>
    </recommendedName>
</protein>
<dbReference type="Gene3D" id="3.60.120.10">
    <property type="entry name" value="Anthranilate synthase"/>
    <property type="match status" value="1"/>
</dbReference>
<reference evidence="8 9" key="1">
    <citation type="journal article" date="2009" name="BMC Genomics">
        <title>The complete genome sequence of Xanthomonas albilineans provides new insights into the reductive genome evolution of the xylem-limited Xanthomonadaceae.</title>
        <authorList>
            <person name="Pieretti I."/>
            <person name="Royer M."/>
            <person name="Barbe V."/>
            <person name="Carrere S."/>
            <person name="Koebnik R."/>
            <person name="Cociancich S."/>
            <person name="Couloux A."/>
            <person name="Darrasse A."/>
            <person name="Gouzy J."/>
            <person name="Jacques M.A."/>
            <person name="Lauber E."/>
            <person name="Manceau C."/>
            <person name="Mangenot S."/>
            <person name="Poussier S."/>
            <person name="Segurens B."/>
            <person name="Szurek B."/>
            <person name="Verdier V."/>
            <person name="Arlat M."/>
            <person name="Rott P."/>
        </authorList>
    </citation>
    <scope>NUCLEOTIDE SEQUENCE [LARGE SCALE GENOMIC DNA]</scope>
    <source>
        <strain evidence="9">GPE PC73 / CFBP 7063</strain>
    </source>
</reference>
<dbReference type="KEGG" id="xal:XALC_1519"/>
<dbReference type="InterPro" id="IPR006805">
    <property type="entry name" value="Anth_synth_I_N"/>
</dbReference>
<evidence type="ECO:0000256" key="1">
    <source>
        <dbReference type="ARBA" id="ARBA00005970"/>
    </source>
</evidence>
<accession>D2UDF0</accession>
<dbReference type="eggNOG" id="COG0512">
    <property type="taxonomic scope" value="Bacteria"/>
</dbReference>
<dbReference type="OrthoDB" id="9803598at2"/>
<evidence type="ECO:0000259" key="6">
    <source>
        <dbReference type="Pfam" id="PF00425"/>
    </source>
</evidence>
<dbReference type="NCBIfam" id="TIGR00566">
    <property type="entry name" value="trpG_papA"/>
    <property type="match status" value="1"/>
</dbReference>
<evidence type="ECO:0000256" key="2">
    <source>
        <dbReference type="ARBA" id="ARBA00013139"/>
    </source>
</evidence>